<comment type="caution">
    <text evidence="2">The sequence shown here is derived from an EMBL/GenBank/DDBJ whole genome shotgun (WGS) entry which is preliminary data.</text>
</comment>
<evidence type="ECO:0000256" key="1">
    <source>
        <dbReference type="SAM" id="MobiDB-lite"/>
    </source>
</evidence>
<evidence type="ECO:0000313" key="3">
    <source>
        <dbReference type="Proteomes" id="UP001515480"/>
    </source>
</evidence>
<proteinExistence type="predicted"/>
<reference evidence="2 3" key="1">
    <citation type="journal article" date="2024" name="Science">
        <title>Giant polyketide synthase enzymes in the biosynthesis of giant marine polyether toxins.</title>
        <authorList>
            <person name="Fallon T.R."/>
            <person name="Shende V.V."/>
            <person name="Wierzbicki I.H."/>
            <person name="Pendleton A.L."/>
            <person name="Watervoot N.F."/>
            <person name="Auber R.P."/>
            <person name="Gonzalez D.J."/>
            <person name="Wisecaver J.H."/>
            <person name="Moore B.S."/>
        </authorList>
    </citation>
    <scope>NUCLEOTIDE SEQUENCE [LARGE SCALE GENOMIC DNA]</scope>
    <source>
        <strain evidence="2 3">12B1</strain>
    </source>
</reference>
<name>A0AB34IDP4_PRYPA</name>
<dbReference type="AlphaFoldDB" id="A0AB34IDP4"/>
<organism evidence="2 3">
    <name type="scientific">Prymnesium parvum</name>
    <name type="common">Toxic golden alga</name>
    <dbReference type="NCBI Taxonomy" id="97485"/>
    <lineage>
        <taxon>Eukaryota</taxon>
        <taxon>Haptista</taxon>
        <taxon>Haptophyta</taxon>
        <taxon>Prymnesiophyceae</taxon>
        <taxon>Prymnesiales</taxon>
        <taxon>Prymnesiaceae</taxon>
        <taxon>Prymnesium</taxon>
    </lineage>
</organism>
<dbReference type="Proteomes" id="UP001515480">
    <property type="component" value="Unassembled WGS sequence"/>
</dbReference>
<feature type="compositionally biased region" description="Pro residues" evidence="1">
    <location>
        <begin position="204"/>
        <end position="216"/>
    </location>
</feature>
<keyword evidence="3" id="KW-1185">Reference proteome</keyword>
<sequence length="216" mass="24414">MVAQHGGDSGPSCWDWIGKNLLGGRDEQEVLSYLLNQLRYDGSRTVTMSFFSEFHTLASAIIPAIPDGRLCTMYASMKFPAREYISIVSACDTTPGHGNFMNFANAVNAAIQRWHQRLLNERRDGHGHDALMTNFDKDDDDDFEAYVTDSTTFHRPDDPPFTYNEVDDMADQLYQAIDLYLVRKGNGSNRGGNHWSRRPHRQPHPPQSPGVKPPNK</sequence>
<protein>
    <submittedName>
        <fullName evidence="2">Uncharacterized protein</fullName>
    </submittedName>
</protein>
<evidence type="ECO:0000313" key="2">
    <source>
        <dbReference type="EMBL" id="KAL1495819.1"/>
    </source>
</evidence>
<dbReference type="EMBL" id="JBGBPQ010000031">
    <property type="protein sequence ID" value="KAL1495819.1"/>
    <property type="molecule type" value="Genomic_DNA"/>
</dbReference>
<feature type="region of interest" description="Disordered" evidence="1">
    <location>
        <begin position="188"/>
        <end position="216"/>
    </location>
</feature>
<accession>A0AB34IDP4</accession>
<gene>
    <name evidence="2" type="ORF">AB1Y20_016679</name>
</gene>